<name>A0A8H4KSV8_9HYPO</name>
<reference evidence="2" key="1">
    <citation type="submission" date="2020-01" db="EMBL/GenBank/DDBJ databases">
        <title>Identification and distribution of gene clusters putatively required for synthesis of sphingolipid metabolism inhibitors in phylogenetically diverse species of the filamentous fungus Fusarium.</title>
        <authorList>
            <person name="Kim H.-S."/>
            <person name="Busman M."/>
            <person name="Brown D.W."/>
            <person name="Divon H."/>
            <person name="Uhlig S."/>
            <person name="Proctor R.H."/>
        </authorList>
    </citation>
    <scope>NUCLEOTIDE SEQUENCE</scope>
    <source>
        <strain evidence="2">NRRL 53441</strain>
    </source>
</reference>
<feature type="region of interest" description="Disordered" evidence="1">
    <location>
        <begin position="1"/>
        <end position="20"/>
    </location>
</feature>
<protein>
    <submittedName>
        <fullName evidence="2">Uncharacterized protein</fullName>
    </submittedName>
</protein>
<dbReference type="Proteomes" id="UP000605986">
    <property type="component" value="Unassembled WGS sequence"/>
</dbReference>
<evidence type="ECO:0000313" key="2">
    <source>
        <dbReference type="EMBL" id="KAF4455622.1"/>
    </source>
</evidence>
<dbReference type="AlphaFoldDB" id="A0A8H4KSV8"/>
<comment type="caution">
    <text evidence="2">The sequence shown here is derived from an EMBL/GenBank/DDBJ whole genome shotgun (WGS) entry which is preliminary data.</text>
</comment>
<sequence>MSETRSHLDAQAQWAEPEEVSEEERMNNYISLLSATSWSETKPILSGIPDKFYLALAINDMPEIYRFKAVDLMNAWYAKAVKDVITMIQSNRSKYDPKCMRQKGATPAE</sequence>
<evidence type="ECO:0000256" key="1">
    <source>
        <dbReference type="SAM" id="MobiDB-lite"/>
    </source>
</evidence>
<proteinExistence type="predicted"/>
<organism evidence="2 3">
    <name type="scientific">Fusarium austroafricanum</name>
    <dbReference type="NCBI Taxonomy" id="2364996"/>
    <lineage>
        <taxon>Eukaryota</taxon>
        <taxon>Fungi</taxon>
        <taxon>Dikarya</taxon>
        <taxon>Ascomycota</taxon>
        <taxon>Pezizomycotina</taxon>
        <taxon>Sordariomycetes</taxon>
        <taxon>Hypocreomycetidae</taxon>
        <taxon>Hypocreales</taxon>
        <taxon>Nectriaceae</taxon>
        <taxon>Fusarium</taxon>
        <taxon>Fusarium concolor species complex</taxon>
    </lineage>
</organism>
<accession>A0A8H4KSV8</accession>
<dbReference type="EMBL" id="JAADJG010000086">
    <property type="protein sequence ID" value="KAF4455622.1"/>
    <property type="molecule type" value="Genomic_DNA"/>
</dbReference>
<gene>
    <name evidence="2" type="ORF">F53441_2091</name>
</gene>
<dbReference type="OrthoDB" id="5105815at2759"/>
<evidence type="ECO:0000313" key="3">
    <source>
        <dbReference type="Proteomes" id="UP000605986"/>
    </source>
</evidence>
<keyword evidence="3" id="KW-1185">Reference proteome</keyword>